<keyword evidence="3" id="KW-1185">Reference proteome</keyword>
<dbReference type="Proteomes" id="UP000699042">
    <property type="component" value="Unassembled WGS sequence"/>
</dbReference>
<comment type="caution">
    <text evidence="2">The sequence shown here is derived from an EMBL/GenBank/DDBJ whole genome shotgun (WGS) entry which is preliminary data.</text>
</comment>
<organism evidence="2 3">
    <name type="scientific">Colletotrichum scovillei</name>
    <dbReference type="NCBI Taxonomy" id="1209932"/>
    <lineage>
        <taxon>Eukaryota</taxon>
        <taxon>Fungi</taxon>
        <taxon>Dikarya</taxon>
        <taxon>Ascomycota</taxon>
        <taxon>Pezizomycotina</taxon>
        <taxon>Sordariomycetes</taxon>
        <taxon>Hypocreomycetidae</taxon>
        <taxon>Glomerellales</taxon>
        <taxon>Glomerellaceae</taxon>
        <taxon>Colletotrichum</taxon>
        <taxon>Colletotrichum acutatum species complex</taxon>
    </lineage>
</organism>
<reference evidence="2" key="1">
    <citation type="submission" date="2021-05" db="EMBL/GenBank/DDBJ databases">
        <title>Comparative genomics of three Colletotrichum scovillei strains and genetic complementation revealed genes involved fungal growth and virulence on chili pepper.</title>
        <authorList>
            <person name="Hsieh D.-K."/>
            <person name="Chuang S.-C."/>
            <person name="Chen C.-Y."/>
            <person name="Chao Y.-T."/>
            <person name="Lu M.-Y.J."/>
            <person name="Lee M.-H."/>
            <person name="Shih M.-C."/>
        </authorList>
    </citation>
    <scope>NUCLEOTIDE SEQUENCE</scope>
    <source>
        <strain evidence="2">Coll-153</strain>
    </source>
</reference>
<name>A0A9P7QUR3_9PEZI</name>
<proteinExistence type="predicted"/>
<protein>
    <submittedName>
        <fullName evidence="2">Uncharacterized protein</fullName>
    </submittedName>
</protein>
<dbReference type="AlphaFoldDB" id="A0A9P7QUR3"/>
<evidence type="ECO:0000313" key="2">
    <source>
        <dbReference type="EMBL" id="KAG7041812.1"/>
    </source>
</evidence>
<evidence type="ECO:0000313" key="3">
    <source>
        <dbReference type="Proteomes" id="UP000699042"/>
    </source>
</evidence>
<evidence type="ECO:0000256" key="1">
    <source>
        <dbReference type="SAM" id="MobiDB-lite"/>
    </source>
</evidence>
<feature type="non-terminal residue" evidence="2">
    <location>
        <position position="72"/>
    </location>
</feature>
<feature type="non-terminal residue" evidence="2">
    <location>
        <position position="1"/>
    </location>
</feature>
<gene>
    <name evidence="2" type="ORF">JMJ77_012329</name>
</gene>
<feature type="region of interest" description="Disordered" evidence="1">
    <location>
        <begin position="45"/>
        <end position="72"/>
    </location>
</feature>
<dbReference type="EMBL" id="JAESDN010000014">
    <property type="protein sequence ID" value="KAG7041812.1"/>
    <property type="molecule type" value="Genomic_DNA"/>
</dbReference>
<sequence>RWLSKELQHHRRWLLVPLPKDYQNFPGPPPTFIFIISKFGITKRGSPHSPSFKPPVLSQSGLACPRAPMGAG</sequence>
<accession>A0A9P7QUR3</accession>